<dbReference type="AlphaFoldDB" id="A0A7W7M4G4"/>
<dbReference type="RefSeq" id="WP_185037191.1">
    <property type="nucleotide sequence ID" value="NZ_BAABFG010000005.1"/>
</dbReference>
<dbReference type="SUPFAM" id="SSF141673">
    <property type="entry name" value="MOSC N-terminal domain-like"/>
    <property type="match status" value="1"/>
</dbReference>
<reference evidence="2 3" key="1">
    <citation type="submission" date="2020-08" db="EMBL/GenBank/DDBJ databases">
        <title>Sequencing the genomes of 1000 actinobacteria strains.</title>
        <authorList>
            <person name="Klenk H.-P."/>
        </authorList>
    </citation>
    <scope>NUCLEOTIDE SEQUENCE [LARGE SCALE GENOMIC DNA]</scope>
    <source>
        <strain evidence="2 3">DSM 45809</strain>
    </source>
</reference>
<keyword evidence="3" id="KW-1185">Reference proteome</keyword>
<proteinExistence type="predicted"/>
<evidence type="ECO:0000259" key="1">
    <source>
        <dbReference type="PROSITE" id="PS51340"/>
    </source>
</evidence>
<organism evidence="2 3">
    <name type="scientific">Actinoplanes octamycinicus</name>
    <dbReference type="NCBI Taxonomy" id="135948"/>
    <lineage>
        <taxon>Bacteria</taxon>
        <taxon>Bacillati</taxon>
        <taxon>Actinomycetota</taxon>
        <taxon>Actinomycetes</taxon>
        <taxon>Micromonosporales</taxon>
        <taxon>Micromonosporaceae</taxon>
        <taxon>Actinoplanes</taxon>
    </lineage>
</organism>
<comment type="caution">
    <text evidence="2">The sequence shown here is derived from an EMBL/GenBank/DDBJ whole genome shotgun (WGS) entry which is preliminary data.</text>
</comment>
<dbReference type="GO" id="GO:0030170">
    <property type="term" value="F:pyridoxal phosphate binding"/>
    <property type="evidence" value="ECO:0007669"/>
    <property type="project" value="InterPro"/>
</dbReference>
<dbReference type="Pfam" id="PF03473">
    <property type="entry name" value="MOSC"/>
    <property type="match status" value="1"/>
</dbReference>
<accession>A0A7W7M4G4</accession>
<dbReference type="EMBL" id="JACHNB010000001">
    <property type="protein sequence ID" value="MBB4736669.1"/>
    <property type="molecule type" value="Genomic_DNA"/>
</dbReference>
<feature type="domain" description="MOSC" evidence="1">
    <location>
        <begin position="100"/>
        <end position="267"/>
    </location>
</feature>
<evidence type="ECO:0000313" key="3">
    <source>
        <dbReference type="Proteomes" id="UP000546162"/>
    </source>
</evidence>
<protein>
    <submittedName>
        <fullName evidence="2">Uncharacterized protein YcbX</fullName>
    </submittedName>
</protein>
<sequence length="267" mass="28126">MGQVTGIWRYPVKSARGEALGETPVEPGGLAGDRAWACVDDQDGTIGSAKHPRRWGGLLTVAASGDPATIEVGGTRYAAGSAEADKALGDHLGRPVRLTRTAPDAPRIHRLLPSEAGMVPDWFADLGPGQERVEEAGGHARTGRFVDFGAVHLVTTGALADLAEKTGHPVPPDRFRPNLLIAADADPEPGTELAIGDVVLRILFRTPRCVIPSLPQHSLPADPAVLRTLARHYRMEVFGTGKGACFGVYADVLEPGHLELGAQVTPA</sequence>
<name>A0A7W7M4G4_9ACTN</name>
<dbReference type="InterPro" id="IPR005302">
    <property type="entry name" value="MoCF_Sase_C"/>
</dbReference>
<dbReference type="Pfam" id="PF03476">
    <property type="entry name" value="MOSC_N"/>
    <property type="match status" value="1"/>
</dbReference>
<evidence type="ECO:0000313" key="2">
    <source>
        <dbReference type="EMBL" id="MBB4736669.1"/>
    </source>
</evidence>
<dbReference type="InterPro" id="IPR005303">
    <property type="entry name" value="MOCOS_middle"/>
</dbReference>
<dbReference type="Proteomes" id="UP000546162">
    <property type="component" value="Unassembled WGS sequence"/>
</dbReference>
<dbReference type="SUPFAM" id="SSF50800">
    <property type="entry name" value="PK beta-barrel domain-like"/>
    <property type="match status" value="1"/>
</dbReference>
<gene>
    <name evidence="2" type="ORF">BJY16_000128</name>
</gene>
<dbReference type="PROSITE" id="PS51340">
    <property type="entry name" value="MOSC"/>
    <property type="match status" value="1"/>
</dbReference>
<dbReference type="GO" id="GO:0030151">
    <property type="term" value="F:molybdenum ion binding"/>
    <property type="evidence" value="ECO:0007669"/>
    <property type="project" value="InterPro"/>
</dbReference>
<dbReference type="GO" id="GO:0003824">
    <property type="term" value="F:catalytic activity"/>
    <property type="evidence" value="ECO:0007669"/>
    <property type="project" value="InterPro"/>
</dbReference>
<dbReference type="InterPro" id="IPR011037">
    <property type="entry name" value="Pyrv_Knase-like_insert_dom_sf"/>
</dbReference>